<keyword evidence="2" id="KW-0479">Metal-binding</keyword>
<name>A0ABR6NID2_9SPHN</name>
<accession>A0ABR6NID2</accession>
<dbReference type="SUPFAM" id="SSF56529">
    <property type="entry name" value="FAH"/>
    <property type="match status" value="1"/>
</dbReference>
<evidence type="ECO:0000256" key="2">
    <source>
        <dbReference type="ARBA" id="ARBA00022723"/>
    </source>
</evidence>
<protein>
    <submittedName>
        <fullName evidence="5">2-keto-4-pentenoate hydratase/2-oxohepta-3-ene-1,7-dioic acid hydratase in catechol pathway</fullName>
    </submittedName>
</protein>
<dbReference type="PANTHER" id="PTHR42796">
    <property type="entry name" value="FUMARYLACETOACETATE HYDROLASE DOMAIN-CONTAINING PROTEIN 2A-RELATED"/>
    <property type="match status" value="1"/>
</dbReference>
<evidence type="ECO:0000256" key="1">
    <source>
        <dbReference type="ARBA" id="ARBA00010211"/>
    </source>
</evidence>
<gene>
    <name evidence="5" type="ORF">HNP60_002830</name>
</gene>
<sequence>MTATPDIWLRFETPQGARAGYVAGESIVPIAGDMFGDWAADGDPVPLATARLLPPVIPPTFYACGINYAGHCRTAADEFGLDHDKTWPRTPEIGYRAQSAIIGPDEPIVLPADVPPNVQVEAELAVVIGKRCKHATLANALDHVFGYTIANDVSARGWQFADRTFWRSKNADTFKPLGPWIRRDVDLDALVTRVLVNGDLRESFPTNAMIFSIADYIVAMTRYITLVPGDVIIMGTDGHAPQIHAGDRVTIEIEGIGTLSNPVQAEAA</sequence>
<dbReference type="InterPro" id="IPR011234">
    <property type="entry name" value="Fumarylacetoacetase-like_C"/>
</dbReference>
<feature type="domain" description="Fumarylacetoacetase-like C-terminal" evidence="3">
    <location>
        <begin position="61"/>
        <end position="264"/>
    </location>
</feature>
<dbReference type="EMBL" id="JACHKA010000001">
    <property type="protein sequence ID" value="MBB5986856.1"/>
    <property type="molecule type" value="Genomic_DNA"/>
</dbReference>
<keyword evidence="6" id="KW-1185">Reference proteome</keyword>
<dbReference type="InterPro" id="IPR036663">
    <property type="entry name" value="Fumarylacetoacetase_C_sf"/>
</dbReference>
<dbReference type="RefSeq" id="WP_184154845.1">
    <property type="nucleotide sequence ID" value="NZ_JACHKA010000001.1"/>
</dbReference>
<evidence type="ECO:0000259" key="4">
    <source>
        <dbReference type="Pfam" id="PF10370"/>
    </source>
</evidence>
<dbReference type="InterPro" id="IPR018833">
    <property type="entry name" value="Rv2993c-like_N"/>
</dbReference>
<dbReference type="InterPro" id="IPR051121">
    <property type="entry name" value="FAH"/>
</dbReference>
<evidence type="ECO:0000259" key="3">
    <source>
        <dbReference type="Pfam" id="PF01557"/>
    </source>
</evidence>
<feature type="domain" description="Rv2993c-like N-terminal" evidence="4">
    <location>
        <begin position="8"/>
        <end position="55"/>
    </location>
</feature>
<dbReference type="Gene3D" id="3.90.850.10">
    <property type="entry name" value="Fumarylacetoacetase-like, C-terminal domain"/>
    <property type="match status" value="1"/>
</dbReference>
<dbReference type="PANTHER" id="PTHR42796:SF4">
    <property type="entry name" value="FUMARYLACETOACETATE HYDROLASE DOMAIN-CONTAINING PROTEIN 2A"/>
    <property type="match status" value="1"/>
</dbReference>
<dbReference type="Pfam" id="PF10370">
    <property type="entry name" value="Rv2993c-like_N"/>
    <property type="match status" value="1"/>
</dbReference>
<evidence type="ECO:0000313" key="6">
    <source>
        <dbReference type="Proteomes" id="UP001138540"/>
    </source>
</evidence>
<proteinExistence type="inferred from homology"/>
<dbReference type="Proteomes" id="UP001138540">
    <property type="component" value="Unassembled WGS sequence"/>
</dbReference>
<organism evidence="5 6">
    <name type="scientific">Sphingobium lignivorans</name>
    <dbReference type="NCBI Taxonomy" id="2735886"/>
    <lineage>
        <taxon>Bacteria</taxon>
        <taxon>Pseudomonadati</taxon>
        <taxon>Pseudomonadota</taxon>
        <taxon>Alphaproteobacteria</taxon>
        <taxon>Sphingomonadales</taxon>
        <taxon>Sphingomonadaceae</taxon>
        <taxon>Sphingobium</taxon>
    </lineage>
</organism>
<comment type="caution">
    <text evidence="5">The sequence shown here is derived from an EMBL/GenBank/DDBJ whole genome shotgun (WGS) entry which is preliminary data.</text>
</comment>
<evidence type="ECO:0000313" key="5">
    <source>
        <dbReference type="EMBL" id="MBB5986856.1"/>
    </source>
</evidence>
<dbReference type="Pfam" id="PF01557">
    <property type="entry name" value="FAA_hydrolase"/>
    <property type="match status" value="1"/>
</dbReference>
<reference evidence="5 6" key="1">
    <citation type="submission" date="2020-08" db="EMBL/GenBank/DDBJ databases">
        <title>Exploring microbial biodiversity for novel pathways involved in the catabolism of aromatic compounds derived from lignin.</title>
        <authorList>
            <person name="Elkins J."/>
        </authorList>
    </citation>
    <scope>NUCLEOTIDE SEQUENCE [LARGE SCALE GENOMIC DNA]</scope>
    <source>
        <strain evidence="5 6">B1D3A</strain>
    </source>
</reference>
<comment type="similarity">
    <text evidence="1">Belongs to the FAH family.</text>
</comment>